<dbReference type="InterPro" id="IPR029057">
    <property type="entry name" value="PRTase-like"/>
</dbReference>
<feature type="region of interest" description="Disordered" evidence="1">
    <location>
        <begin position="1"/>
        <end position="24"/>
    </location>
</feature>
<dbReference type="SUPFAM" id="SSF53271">
    <property type="entry name" value="PRTase-like"/>
    <property type="match status" value="1"/>
</dbReference>
<keyword evidence="4" id="KW-1185">Reference proteome</keyword>
<dbReference type="GO" id="GO:0016757">
    <property type="term" value="F:glycosyltransferase activity"/>
    <property type="evidence" value="ECO:0007669"/>
    <property type="project" value="UniProtKB-KW"/>
</dbReference>
<evidence type="ECO:0000259" key="2">
    <source>
        <dbReference type="Pfam" id="PF00156"/>
    </source>
</evidence>
<organism evidence="3 4">
    <name type="scientific">Saccharopolyspora rosea</name>
    <dbReference type="NCBI Taxonomy" id="524884"/>
    <lineage>
        <taxon>Bacteria</taxon>
        <taxon>Bacillati</taxon>
        <taxon>Actinomycetota</taxon>
        <taxon>Actinomycetes</taxon>
        <taxon>Pseudonocardiales</taxon>
        <taxon>Pseudonocardiaceae</taxon>
        <taxon>Saccharopolyspora</taxon>
    </lineage>
</organism>
<dbReference type="CDD" id="cd06223">
    <property type="entry name" value="PRTases_typeI"/>
    <property type="match status" value="1"/>
</dbReference>
<evidence type="ECO:0000313" key="3">
    <source>
        <dbReference type="EMBL" id="MFD0922610.1"/>
    </source>
</evidence>
<dbReference type="InterPro" id="IPR000836">
    <property type="entry name" value="PRTase_dom"/>
</dbReference>
<protein>
    <submittedName>
        <fullName evidence="3">Phosphoribosyltransferase</fullName>
    </submittedName>
</protein>
<name>A0ABW3G0P9_9PSEU</name>
<dbReference type="EMBL" id="JBHTIW010000023">
    <property type="protein sequence ID" value="MFD0922610.1"/>
    <property type="molecule type" value="Genomic_DNA"/>
</dbReference>
<proteinExistence type="predicted"/>
<dbReference type="RefSeq" id="WP_345601661.1">
    <property type="nucleotide sequence ID" value="NZ_BAABLT010000042.1"/>
</dbReference>
<evidence type="ECO:0000256" key="1">
    <source>
        <dbReference type="SAM" id="MobiDB-lite"/>
    </source>
</evidence>
<keyword evidence="3" id="KW-0808">Transferase</keyword>
<sequence length="232" mass="24555">MRVVLLRGSNEHGEGSSMPFGDRDEAGRRLAGRLAGYRTADAVVLGVPRGGVPVARRVAEALDAPLDVIVVRRLRVPDHPELGLGAVAEADVRIIDDEVVFRTGVGERDLAAAEERARAELAEQAARLRAARSRVDVAGRTAIVVDDGAATGTSTHAACRVAREQGASRVVLALPVAPPEALRRLAEVVDEIVCLETPLALPSIGEWYRDFDEVRDADVAALLGATPAPRTG</sequence>
<dbReference type="Gene3D" id="3.30.1310.20">
    <property type="entry name" value="PRTase-like"/>
    <property type="match status" value="1"/>
</dbReference>
<dbReference type="Gene3D" id="3.40.50.2020">
    <property type="match status" value="1"/>
</dbReference>
<feature type="domain" description="Phosphoribosyltransferase" evidence="2">
    <location>
        <begin position="29"/>
        <end position="190"/>
    </location>
</feature>
<keyword evidence="3" id="KW-0328">Glycosyltransferase</keyword>
<evidence type="ECO:0000313" key="4">
    <source>
        <dbReference type="Proteomes" id="UP001597018"/>
    </source>
</evidence>
<reference evidence="4" key="1">
    <citation type="journal article" date="2019" name="Int. J. Syst. Evol. Microbiol.">
        <title>The Global Catalogue of Microorganisms (GCM) 10K type strain sequencing project: providing services to taxonomists for standard genome sequencing and annotation.</title>
        <authorList>
            <consortium name="The Broad Institute Genomics Platform"/>
            <consortium name="The Broad Institute Genome Sequencing Center for Infectious Disease"/>
            <person name="Wu L."/>
            <person name="Ma J."/>
        </authorList>
    </citation>
    <scope>NUCLEOTIDE SEQUENCE [LARGE SCALE GENOMIC DNA]</scope>
    <source>
        <strain evidence="4">CCUG 56401</strain>
    </source>
</reference>
<accession>A0ABW3G0P9</accession>
<dbReference type="Proteomes" id="UP001597018">
    <property type="component" value="Unassembled WGS sequence"/>
</dbReference>
<gene>
    <name evidence="3" type="ORF">ACFQ16_22935</name>
</gene>
<comment type="caution">
    <text evidence="3">The sequence shown here is derived from an EMBL/GenBank/DDBJ whole genome shotgun (WGS) entry which is preliminary data.</text>
</comment>
<dbReference type="Pfam" id="PF00156">
    <property type="entry name" value="Pribosyltran"/>
    <property type="match status" value="1"/>
</dbReference>